<gene>
    <name evidence="3" type="primary">LOC112294316</name>
    <name evidence="2" type="ORF">PHYPA_021492</name>
</gene>
<dbReference type="OrthoDB" id="10601358at2759"/>
<reference evidence="2 4" key="1">
    <citation type="journal article" date="2008" name="Science">
        <title>The Physcomitrella genome reveals evolutionary insights into the conquest of land by plants.</title>
        <authorList>
            <person name="Rensing S."/>
            <person name="Lang D."/>
            <person name="Zimmer A."/>
            <person name="Terry A."/>
            <person name="Salamov A."/>
            <person name="Shapiro H."/>
            <person name="Nishiyama T."/>
            <person name="Perroud P.-F."/>
            <person name="Lindquist E."/>
            <person name="Kamisugi Y."/>
            <person name="Tanahashi T."/>
            <person name="Sakakibara K."/>
            <person name="Fujita T."/>
            <person name="Oishi K."/>
            <person name="Shin-I T."/>
            <person name="Kuroki Y."/>
            <person name="Toyoda A."/>
            <person name="Suzuki Y."/>
            <person name="Hashimoto A."/>
            <person name="Yamaguchi K."/>
            <person name="Sugano A."/>
            <person name="Kohara Y."/>
            <person name="Fujiyama A."/>
            <person name="Anterola A."/>
            <person name="Aoki S."/>
            <person name="Ashton N."/>
            <person name="Barbazuk W.B."/>
            <person name="Barker E."/>
            <person name="Bennetzen J."/>
            <person name="Bezanilla M."/>
            <person name="Blankenship R."/>
            <person name="Cho S.H."/>
            <person name="Dutcher S."/>
            <person name="Estelle M."/>
            <person name="Fawcett J.A."/>
            <person name="Gundlach H."/>
            <person name="Hanada K."/>
            <person name="Heyl A."/>
            <person name="Hicks K.A."/>
            <person name="Hugh J."/>
            <person name="Lohr M."/>
            <person name="Mayer K."/>
            <person name="Melkozernov A."/>
            <person name="Murata T."/>
            <person name="Nelson D."/>
            <person name="Pils B."/>
            <person name="Prigge M."/>
            <person name="Reiss B."/>
            <person name="Renner T."/>
            <person name="Rombauts S."/>
            <person name="Rushton P."/>
            <person name="Sanderfoot A."/>
            <person name="Schween G."/>
            <person name="Shiu S.-H."/>
            <person name="Stueber K."/>
            <person name="Theodoulou F.L."/>
            <person name="Tu H."/>
            <person name="Van de Peer Y."/>
            <person name="Verrier P.J."/>
            <person name="Waters E."/>
            <person name="Wood A."/>
            <person name="Yang L."/>
            <person name="Cove D."/>
            <person name="Cuming A."/>
            <person name="Hasebe M."/>
            <person name="Lucas S."/>
            <person name="Mishler D.B."/>
            <person name="Reski R."/>
            <person name="Grigoriev I."/>
            <person name="Quatrano R.S."/>
            <person name="Boore J.L."/>
        </authorList>
    </citation>
    <scope>NUCLEOTIDE SEQUENCE [LARGE SCALE GENOMIC DNA]</scope>
    <source>
        <strain evidence="3 4">cv. Gransden 2004</strain>
    </source>
</reference>
<dbReference type="EMBL" id="ABEU02000017">
    <property type="protein sequence ID" value="PNR35642.1"/>
    <property type="molecule type" value="Genomic_DNA"/>
</dbReference>
<keyword evidence="4" id="KW-1185">Reference proteome</keyword>
<reference evidence="3" key="3">
    <citation type="submission" date="2020-12" db="UniProtKB">
        <authorList>
            <consortium name="EnsemblPlants"/>
        </authorList>
    </citation>
    <scope>IDENTIFICATION</scope>
</reference>
<sequence>MPMAEVNELAVKMDSEGGGRDERSRAPWILSDKVAIAQCRLPKWASPSGTMSSKTRDAIVPGGEKWAGAGLQYGILSFPNARDLITPGEFGREFQNLRRHDMMDIIWEHVTDLSANKPPLVPTQNAKFTKLVVWAPGSMFADPDTNTYFVYHPLVLETRNRKPNGSKSWLLVGYNDEHGTGDENRDWTSLPSIDFLPEHESLNNRRIIAGSAGLLVISAGQQGLNRKLSVEGVKQTPNERFWKHPEIYRSGQSIVFVANPLTREYIILPPIPGRLMHNKIGRFIWRNKERTSYVLVLVGWDVEIDAGPQLHQSRNKSTKCALQTNMGETRETIALFVYCSEERCYIYGDEIRGRPSSLCSMGNSGVATIGHGVFVGGMNTPRHTTSTNPLTPCVYYFNISDHAKMKKLIIPFFISDPPRSMPLEAPKVVQAGPLRIFATTRATVAAITVYVVEMVLDEHEQAFQKFKVVATMPRKFYHRLMSKSPCNQEYSVSSCHGVISFMASRTPVCVVRFHVDRLAWSSSCFPRQMPSSDAFSCQYHLVDAASEPSFHAKP</sequence>
<evidence type="ECO:0000256" key="1">
    <source>
        <dbReference type="SAM" id="MobiDB-lite"/>
    </source>
</evidence>
<organism evidence="2">
    <name type="scientific">Physcomitrium patens</name>
    <name type="common">Spreading-leaved earth moss</name>
    <name type="synonym">Physcomitrella patens</name>
    <dbReference type="NCBI Taxonomy" id="3218"/>
    <lineage>
        <taxon>Eukaryota</taxon>
        <taxon>Viridiplantae</taxon>
        <taxon>Streptophyta</taxon>
        <taxon>Embryophyta</taxon>
        <taxon>Bryophyta</taxon>
        <taxon>Bryophytina</taxon>
        <taxon>Bryopsida</taxon>
        <taxon>Funariidae</taxon>
        <taxon>Funariales</taxon>
        <taxon>Funariaceae</taxon>
        <taxon>Physcomitrium</taxon>
    </lineage>
</organism>
<dbReference type="AlphaFoldDB" id="A0A2K1J285"/>
<protein>
    <submittedName>
        <fullName evidence="2 3">Uncharacterized protein</fullName>
    </submittedName>
</protein>
<feature type="region of interest" description="Disordered" evidence="1">
    <location>
        <begin position="1"/>
        <end position="23"/>
    </location>
</feature>
<evidence type="ECO:0000313" key="4">
    <source>
        <dbReference type="Proteomes" id="UP000006727"/>
    </source>
</evidence>
<reference evidence="2 4" key="2">
    <citation type="journal article" date="2018" name="Plant J.">
        <title>The Physcomitrella patens chromosome-scale assembly reveals moss genome structure and evolution.</title>
        <authorList>
            <person name="Lang D."/>
            <person name="Ullrich K.K."/>
            <person name="Murat F."/>
            <person name="Fuchs J."/>
            <person name="Jenkins J."/>
            <person name="Haas F.B."/>
            <person name="Piednoel M."/>
            <person name="Gundlach H."/>
            <person name="Van Bel M."/>
            <person name="Meyberg R."/>
            <person name="Vives C."/>
            <person name="Morata J."/>
            <person name="Symeonidi A."/>
            <person name="Hiss M."/>
            <person name="Muchero W."/>
            <person name="Kamisugi Y."/>
            <person name="Saleh O."/>
            <person name="Blanc G."/>
            <person name="Decker E.L."/>
            <person name="van Gessel N."/>
            <person name="Grimwood J."/>
            <person name="Hayes R.D."/>
            <person name="Graham S.W."/>
            <person name="Gunter L.E."/>
            <person name="McDaniel S.F."/>
            <person name="Hoernstein S.N.W."/>
            <person name="Larsson A."/>
            <person name="Li F.W."/>
            <person name="Perroud P.F."/>
            <person name="Phillips J."/>
            <person name="Ranjan P."/>
            <person name="Rokshar D.S."/>
            <person name="Rothfels C.J."/>
            <person name="Schneider L."/>
            <person name="Shu S."/>
            <person name="Stevenson D.W."/>
            <person name="Thummler F."/>
            <person name="Tillich M."/>
            <person name="Villarreal Aguilar J.C."/>
            <person name="Widiez T."/>
            <person name="Wong G.K."/>
            <person name="Wymore A."/>
            <person name="Zhang Y."/>
            <person name="Zimmer A.D."/>
            <person name="Quatrano R.S."/>
            <person name="Mayer K.F.X."/>
            <person name="Goodstein D."/>
            <person name="Casacuberta J.M."/>
            <person name="Vandepoele K."/>
            <person name="Reski R."/>
            <person name="Cuming A.C."/>
            <person name="Tuskan G.A."/>
            <person name="Maumus F."/>
            <person name="Salse J."/>
            <person name="Schmutz J."/>
            <person name="Rensing S.A."/>
        </authorList>
    </citation>
    <scope>NUCLEOTIDE SEQUENCE [LARGE SCALE GENOMIC DNA]</scope>
    <source>
        <strain evidence="3 4">cv. Gransden 2004</strain>
    </source>
</reference>
<evidence type="ECO:0000313" key="3">
    <source>
        <dbReference type="EnsemblPlants" id="Pp3c17_480V3.1"/>
    </source>
</evidence>
<dbReference type="Gramene" id="Pp3c17_480V3.1">
    <property type="protein sequence ID" value="Pp3c17_480V3.1"/>
    <property type="gene ID" value="Pp3c17_480"/>
</dbReference>
<dbReference type="EnsemblPlants" id="Pp3c17_480V3.1">
    <property type="protein sequence ID" value="Pp3c17_480V3.1"/>
    <property type="gene ID" value="Pp3c17_480"/>
</dbReference>
<dbReference type="GO" id="GO:0031146">
    <property type="term" value="P:SCF-dependent proteasomal ubiquitin-dependent protein catabolic process"/>
    <property type="evidence" value="ECO:0000318"/>
    <property type="project" value="GO_Central"/>
</dbReference>
<accession>A0A2K1J285</accession>
<feature type="compositionally biased region" description="Basic and acidic residues" evidence="1">
    <location>
        <begin position="11"/>
        <end position="23"/>
    </location>
</feature>
<dbReference type="PaxDb" id="3218-PP1S148_124V6.1"/>
<name>A0A2K1J285_PHYPA</name>
<proteinExistence type="predicted"/>
<dbReference type="Proteomes" id="UP000006727">
    <property type="component" value="Chromosome 17"/>
</dbReference>
<evidence type="ECO:0000313" key="2">
    <source>
        <dbReference type="EMBL" id="PNR35642.1"/>
    </source>
</evidence>
<dbReference type="GO" id="GO:0004842">
    <property type="term" value="F:ubiquitin-protein transferase activity"/>
    <property type="evidence" value="ECO:0000318"/>
    <property type="project" value="GO_Central"/>
</dbReference>